<proteinExistence type="predicted"/>
<accession>A0A0B7BCH1</accession>
<protein>
    <submittedName>
        <fullName evidence="1">Uncharacterized protein</fullName>
    </submittedName>
</protein>
<feature type="non-terminal residue" evidence="1">
    <location>
        <position position="1"/>
    </location>
</feature>
<organism evidence="1">
    <name type="scientific">Arion vulgaris</name>
    <dbReference type="NCBI Taxonomy" id="1028688"/>
    <lineage>
        <taxon>Eukaryota</taxon>
        <taxon>Metazoa</taxon>
        <taxon>Spiralia</taxon>
        <taxon>Lophotrochozoa</taxon>
        <taxon>Mollusca</taxon>
        <taxon>Gastropoda</taxon>
        <taxon>Heterobranchia</taxon>
        <taxon>Euthyneura</taxon>
        <taxon>Panpulmonata</taxon>
        <taxon>Eupulmonata</taxon>
        <taxon>Stylommatophora</taxon>
        <taxon>Helicina</taxon>
        <taxon>Arionoidea</taxon>
        <taxon>Arionidae</taxon>
        <taxon>Arion</taxon>
    </lineage>
</organism>
<sequence>HCRKCSHSCEKVHYVLPKFPELQKARQELIPPQAWMNGVVDKKVVNTTFITIR</sequence>
<evidence type="ECO:0000313" key="1">
    <source>
        <dbReference type="EMBL" id="CEK89840.1"/>
    </source>
</evidence>
<dbReference type="AlphaFoldDB" id="A0A0B7BCH1"/>
<dbReference type="EMBL" id="HACG01042975">
    <property type="protein sequence ID" value="CEK89840.1"/>
    <property type="molecule type" value="Transcribed_RNA"/>
</dbReference>
<gene>
    <name evidence="1" type="primary">ORF173280</name>
</gene>
<reference evidence="1" key="1">
    <citation type="submission" date="2014-12" db="EMBL/GenBank/DDBJ databases">
        <title>Insight into the proteome of Arion vulgaris.</title>
        <authorList>
            <person name="Aradska J."/>
            <person name="Bulat T."/>
            <person name="Smidak R."/>
            <person name="Sarate P."/>
            <person name="Gangsoo J."/>
            <person name="Sialana F."/>
            <person name="Bilban M."/>
            <person name="Lubec G."/>
        </authorList>
    </citation>
    <scope>NUCLEOTIDE SEQUENCE</scope>
    <source>
        <tissue evidence="1">Skin</tissue>
    </source>
</reference>
<name>A0A0B7BCH1_9EUPU</name>